<reference evidence="1" key="1">
    <citation type="journal article" date="2019" name="Sci. Rep.">
        <title>Draft genome of Tanacetum cinerariifolium, the natural source of mosquito coil.</title>
        <authorList>
            <person name="Yamashiro T."/>
            <person name="Shiraishi A."/>
            <person name="Satake H."/>
            <person name="Nakayama K."/>
        </authorList>
    </citation>
    <scope>NUCLEOTIDE SEQUENCE</scope>
</reference>
<dbReference type="EMBL" id="BKCJ011213511">
    <property type="protein sequence ID" value="GFD04701.1"/>
    <property type="molecule type" value="Genomic_DNA"/>
</dbReference>
<dbReference type="AlphaFoldDB" id="A0A699T6B0"/>
<gene>
    <name evidence="1" type="ORF">Tci_876670</name>
</gene>
<accession>A0A699T6B0</accession>
<proteinExistence type="predicted"/>
<comment type="caution">
    <text evidence="1">The sequence shown here is derived from an EMBL/GenBank/DDBJ whole genome shotgun (WGS) entry which is preliminary data.</text>
</comment>
<name>A0A699T6B0_TANCI</name>
<protein>
    <submittedName>
        <fullName evidence="1">Uncharacterized protein</fullName>
    </submittedName>
</protein>
<sequence>LAALTAESLAALTRAALTAEGLAALTIGGEMLGLGDVCLMKGLLMGALDFDTAYGAMWDESLKMLA</sequence>
<evidence type="ECO:0000313" key="1">
    <source>
        <dbReference type="EMBL" id="GFD04701.1"/>
    </source>
</evidence>
<organism evidence="1">
    <name type="scientific">Tanacetum cinerariifolium</name>
    <name type="common">Dalmatian daisy</name>
    <name type="synonym">Chrysanthemum cinerariifolium</name>
    <dbReference type="NCBI Taxonomy" id="118510"/>
    <lineage>
        <taxon>Eukaryota</taxon>
        <taxon>Viridiplantae</taxon>
        <taxon>Streptophyta</taxon>
        <taxon>Embryophyta</taxon>
        <taxon>Tracheophyta</taxon>
        <taxon>Spermatophyta</taxon>
        <taxon>Magnoliopsida</taxon>
        <taxon>eudicotyledons</taxon>
        <taxon>Gunneridae</taxon>
        <taxon>Pentapetalae</taxon>
        <taxon>asterids</taxon>
        <taxon>campanulids</taxon>
        <taxon>Asterales</taxon>
        <taxon>Asteraceae</taxon>
        <taxon>Asteroideae</taxon>
        <taxon>Anthemideae</taxon>
        <taxon>Anthemidinae</taxon>
        <taxon>Tanacetum</taxon>
    </lineage>
</organism>
<feature type="non-terminal residue" evidence="1">
    <location>
        <position position="1"/>
    </location>
</feature>